<accession>A0A8J6EM45</accession>
<feature type="signal peptide" evidence="1">
    <location>
        <begin position="1"/>
        <end position="18"/>
    </location>
</feature>
<dbReference type="GO" id="GO:0007586">
    <property type="term" value="P:digestion"/>
    <property type="evidence" value="ECO:0007669"/>
    <property type="project" value="InterPro"/>
</dbReference>
<dbReference type="Gene3D" id="2.10.80.10">
    <property type="entry name" value="Lipase, subunit A"/>
    <property type="match status" value="2"/>
</dbReference>
<gene>
    <name evidence="2" type="ORF">GDO78_023183</name>
</gene>
<organism evidence="2 3">
    <name type="scientific">Eleutherodactylus coqui</name>
    <name type="common">Puerto Rican coqui</name>
    <dbReference type="NCBI Taxonomy" id="57060"/>
    <lineage>
        <taxon>Eukaryota</taxon>
        <taxon>Metazoa</taxon>
        <taxon>Chordata</taxon>
        <taxon>Craniata</taxon>
        <taxon>Vertebrata</taxon>
        <taxon>Euteleostomi</taxon>
        <taxon>Amphibia</taxon>
        <taxon>Batrachia</taxon>
        <taxon>Anura</taxon>
        <taxon>Neobatrachia</taxon>
        <taxon>Hyloidea</taxon>
        <taxon>Eleutherodactylidae</taxon>
        <taxon>Eleutherodactylinae</taxon>
        <taxon>Eleutherodactylus</taxon>
        <taxon>Eleutherodactylus</taxon>
    </lineage>
</organism>
<feature type="chain" id="PRO_5035168783" evidence="1">
    <location>
        <begin position="19"/>
        <end position="248"/>
    </location>
</feature>
<dbReference type="OrthoDB" id="9826993at2759"/>
<keyword evidence="3" id="KW-1185">Reference proteome</keyword>
<keyword evidence="1" id="KW-0732">Signal</keyword>
<proteinExistence type="predicted"/>
<reference evidence="2" key="1">
    <citation type="thesis" date="2020" institute="ProQuest LLC" country="789 East Eisenhower Parkway, Ann Arbor, MI, USA">
        <title>Comparative Genomics and Chromosome Evolution.</title>
        <authorList>
            <person name="Mudd A.B."/>
        </authorList>
    </citation>
    <scope>NUCLEOTIDE SEQUENCE</scope>
    <source>
        <strain evidence="2">HN-11 Male</strain>
        <tissue evidence="2">Kidney and liver</tissue>
    </source>
</reference>
<dbReference type="GO" id="GO:0008047">
    <property type="term" value="F:enzyme activator activity"/>
    <property type="evidence" value="ECO:0007669"/>
    <property type="project" value="InterPro"/>
</dbReference>
<dbReference type="PROSITE" id="PS51342">
    <property type="entry name" value="COLIPASE_2"/>
    <property type="match status" value="2"/>
</dbReference>
<dbReference type="InterPro" id="IPR001981">
    <property type="entry name" value="Colipase"/>
</dbReference>
<name>A0A8J6EM45_ELECQ</name>
<dbReference type="GO" id="GO:0016042">
    <property type="term" value="P:lipid catabolic process"/>
    <property type="evidence" value="ECO:0007669"/>
    <property type="project" value="InterPro"/>
</dbReference>
<dbReference type="EMBL" id="WNTK01000109">
    <property type="protein sequence ID" value="KAG9471744.1"/>
    <property type="molecule type" value="Genomic_DNA"/>
</dbReference>
<dbReference type="AlphaFoldDB" id="A0A8J6EM45"/>
<comment type="caution">
    <text evidence="2">The sequence shown here is derived from an EMBL/GenBank/DDBJ whole genome shotgun (WGS) entry which is preliminary data.</text>
</comment>
<dbReference type="GO" id="GO:0005576">
    <property type="term" value="C:extracellular region"/>
    <property type="evidence" value="ECO:0007669"/>
    <property type="project" value="InterPro"/>
</dbReference>
<protein>
    <submittedName>
        <fullName evidence="2">Uncharacterized protein</fullName>
    </submittedName>
</protein>
<dbReference type="SUPFAM" id="SSF57190">
    <property type="entry name" value="Colipase-like"/>
    <property type="match status" value="2"/>
</dbReference>
<evidence type="ECO:0000256" key="1">
    <source>
        <dbReference type="SAM" id="SignalP"/>
    </source>
</evidence>
<evidence type="ECO:0000313" key="2">
    <source>
        <dbReference type="EMBL" id="KAG9471744.1"/>
    </source>
</evidence>
<dbReference type="PANTHER" id="PTHR10041">
    <property type="entry name" value="COLIPASE"/>
    <property type="match status" value="1"/>
</dbReference>
<sequence>MTILLFVSLSLCFEVAHPKLKNDGDPCIYSDDCESRCCHRDSSKGSGKCVQKSMGGVRCYGPNNGNPCFHSHQCNSGCCHPGISVYKAFCVPKYEKTRKCLSPNLGDFCYSSDQCHSGCCNNLNTIGTVPICVTKSEDNCFGADNGDYCTLNTLCKSGCCQKPYVSRTYQSGICRSKAAENKKCDPEPVGELYNYCPCESGLVCETGTSRNMTSLLKDLEKMSYEDTIKFFLYNSNRGICKKPNTANN</sequence>
<evidence type="ECO:0000313" key="3">
    <source>
        <dbReference type="Proteomes" id="UP000770717"/>
    </source>
</evidence>
<dbReference type="Proteomes" id="UP000770717">
    <property type="component" value="Unassembled WGS sequence"/>
</dbReference>
<dbReference type="PANTHER" id="PTHR10041:SF9">
    <property type="entry name" value="COLIPASE"/>
    <property type="match status" value="1"/>
</dbReference>